<proteinExistence type="predicted"/>
<reference evidence="1" key="1">
    <citation type="journal article" date="2023" name="Mol. Phylogenet. Evol.">
        <title>Genome-scale phylogeny and comparative genomics of the fungal order Sordariales.</title>
        <authorList>
            <person name="Hensen N."/>
            <person name="Bonometti L."/>
            <person name="Westerberg I."/>
            <person name="Brannstrom I.O."/>
            <person name="Guillou S."/>
            <person name="Cros-Aarteil S."/>
            <person name="Calhoun S."/>
            <person name="Haridas S."/>
            <person name="Kuo A."/>
            <person name="Mondo S."/>
            <person name="Pangilinan J."/>
            <person name="Riley R."/>
            <person name="LaButti K."/>
            <person name="Andreopoulos B."/>
            <person name="Lipzen A."/>
            <person name="Chen C."/>
            <person name="Yan M."/>
            <person name="Daum C."/>
            <person name="Ng V."/>
            <person name="Clum A."/>
            <person name="Steindorff A."/>
            <person name="Ohm R.A."/>
            <person name="Martin F."/>
            <person name="Silar P."/>
            <person name="Natvig D.O."/>
            <person name="Lalanne C."/>
            <person name="Gautier V."/>
            <person name="Ament-Velasquez S.L."/>
            <person name="Kruys A."/>
            <person name="Hutchinson M.I."/>
            <person name="Powell A.J."/>
            <person name="Barry K."/>
            <person name="Miller A.N."/>
            <person name="Grigoriev I.V."/>
            <person name="Debuchy R."/>
            <person name="Gladieux P."/>
            <person name="Hiltunen Thoren M."/>
            <person name="Johannesson H."/>
        </authorList>
    </citation>
    <scope>NUCLEOTIDE SEQUENCE</scope>
    <source>
        <strain evidence="1">CBS 532.94</strain>
    </source>
</reference>
<dbReference type="Proteomes" id="UP001303760">
    <property type="component" value="Unassembled WGS sequence"/>
</dbReference>
<dbReference type="EMBL" id="MU860564">
    <property type="protein sequence ID" value="KAK4233410.1"/>
    <property type="molecule type" value="Genomic_DNA"/>
</dbReference>
<name>A0AAN7C1D2_9PEZI</name>
<accession>A0AAN7C1D2</accession>
<keyword evidence="2" id="KW-1185">Reference proteome</keyword>
<protein>
    <recommendedName>
        <fullName evidence="3">Transposase</fullName>
    </recommendedName>
</protein>
<evidence type="ECO:0008006" key="3">
    <source>
        <dbReference type="Google" id="ProtNLM"/>
    </source>
</evidence>
<sequence length="140" mass="15849">MEVRIQDAVEYISANLDASVAAVAREFAVPRGRLRRRLAGTGPKTGHSPTHTKLSAPEEVALCRYIDRLDGINLAVRPAFVTDNWTSRFIKRYGYRKQWQRKLNANRQKAEQPAVVAEYFNKLLAVLGDNGVDPEDIWPE</sequence>
<gene>
    <name evidence="1" type="ORF">C8A03DRAFT_48036</name>
</gene>
<comment type="caution">
    <text evidence="1">The sequence shown here is derived from an EMBL/GenBank/DDBJ whole genome shotgun (WGS) entry which is preliminary data.</text>
</comment>
<organism evidence="1 2">
    <name type="scientific">Achaetomium macrosporum</name>
    <dbReference type="NCBI Taxonomy" id="79813"/>
    <lineage>
        <taxon>Eukaryota</taxon>
        <taxon>Fungi</taxon>
        <taxon>Dikarya</taxon>
        <taxon>Ascomycota</taxon>
        <taxon>Pezizomycotina</taxon>
        <taxon>Sordariomycetes</taxon>
        <taxon>Sordariomycetidae</taxon>
        <taxon>Sordariales</taxon>
        <taxon>Chaetomiaceae</taxon>
        <taxon>Achaetomium</taxon>
    </lineage>
</organism>
<dbReference type="AlphaFoldDB" id="A0AAN7C1D2"/>
<evidence type="ECO:0000313" key="2">
    <source>
        <dbReference type="Proteomes" id="UP001303760"/>
    </source>
</evidence>
<reference evidence="1" key="2">
    <citation type="submission" date="2023-05" db="EMBL/GenBank/DDBJ databases">
        <authorList>
            <consortium name="Lawrence Berkeley National Laboratory"/>
            <person name="Steindorff A."/>
            <person name="Hensen N."/>
            <person name="Bonometti L."/>
            <person name="Westerberg I."/>
            <person name="Brannstrom I.O."/>
            <person name="Guillou S."/>
            <person name="Cros-Aarteil S."/>
            <person name="Calhoun S."/>
            <person name="Haridas S."/>
            <person name="Kuo A."/>
            <person name="Mondo S."/>
            <person name="Pangilinan J."/>
            <person name="Riley R."/>
            <person name="Labutti K."/>
            <person name="Andreopoulos B."/>
            <person name="Lipzen A."/>
            <person name="Chen C."/>
            <person name="Yanf M."/>
            <person name="Daum C."/>
            <person name="Ng V."/>
            <person name="Clum A."/>
            <person name="Ohm R."/>
            <person name="Martin F."/>
            <person name="Silar P."/>
            <person name="Natvig D."/>
            <person name="Lalanne C."/>
            <person name="Gautier V."/>
            <person name="Ament-Velasquez S.L."/>
            <person name="Kruys A."/>
            <person name="Hutchinson M.I."/>
            <person name="Powell A.J."/>
            <person name="Barry K."/>
            <person name="Miller A.N."/>
            <person name="Grigoriev I.V."/>
            <person name="Debuchy R."/>
            <person name="Gladieux P."/>
            <person name="Thoren M.H."/>
            <person name="Johannesson H."/>
        </authorList>
    </citation>
    <scope>NUCLEOTIDE SEQUENCE</scope>
    <source>
        <strain evidence="1">CBS 532.94</strain>
    </source>
</reference>
<evidence type="ECO:0000313" key="1">
    <source>
        <dbReference type="EMBL" id="KAK4233410.1"/>
    </source>
</evidence>